<dbReference type="InterPro" id="IPR025706">
    <property type="entry name" value="Endoa_GalNAc"/>
</dbReference>
<comment type="caution">
    <text evidence="1">The sequence shown here is derived from an EMBL/GenBank/DDBJ whole genome shotgun (WGS) entry which is preliminary data.</text>
</comment>
<dbReference type="AlphaFoldDB" id="A0A930GX26"/>
<gene>
    <name evidence="1" type="ORF">HXM93_00440</name>
</gene>
<dbReference type="CDD" id="cd14244">
    <property type="entry name" value="GH_101_like"/>
    <property type="match status" value="1"/>
</dbReference>
<dbReference type="EMBL" id="JABZRD010000013">
    <property type="protein sequence ID" value="MBF1282990.1"/>
    <property type="molecule type" value="Genomic_DNA"/>
</dbReference>
<name>A0A930GX26_9FIRM</name>
<evidence type="ECO:0000313" key="1">
    <source>
        <dbReference type="EMBL" id="MBF1282990.1"/>
    </source>
</evidence>
<sequence>MNESMIQFSYDGLCLQFDKENLRYSILAGKTAWETEENFSPFFRVKACEKPIYFKEAKEQKHELVKSGVGEGIRSSYSGFSLPNFYNENRHGHTLSSDKDNLSSDKDKTVSGEEKKNEFSFETFVWVEYSTKQVYFEWIPLTEAPLNCVEQVLFPGPFSFKKESKDWYTIIPKEQGILIPNTWDVRFKQDGFNGRFGTASAYLPIFAQVKDGEGYLAESLTPWNMGYEAVHEAGANESTVQFRIEPSLGQMEYRRIMRYIFFSDCDYNSILKCYRELAREEGKLKTLKEKEVSTPSVKKLIGASFVHKGIKTCVQSDSEFFDKDAPDKNNRLVPFKKRTEEMKAFKADGVEKLYLHLDGWGDAGYDNKHPDVGPACAEAGGWEGMRELSKTMEELGYLFGIHDQYRDFYKKAESYDDDFACKSADGSIYTHARWAGGPQAYLCTSQAPYYVRRNFERLLKEGVHLDGAYLDVFTCNEGDECANPRHTMRRRDSYEYRNACFRYLLSKNILPSSEEVNDWAVPWLVFCHYAPYDFMLREPGSPKYGIPIPMFNLVYHDCLIIPWMMEKLPEEDYMLYALLNGGAPYLVRDPAYMGIDGAFTLEEEMPWKTHLERVRAVSDFHEKVGEAELIRHEILDEKGYRQRSSFANGYSVEVDLKEGTYRIFLRNKA</sequence>
<dbReference type="Pfam" id="PF18952">
    <property type="entry name" value="DUF5696"/>
    <property type="match status" value="1"/>
</dbReference>
<dbReference type="GO" id="GO:0033926">
    <property type="term" value="F:endo-alpha-N-acetylgalactosaminidase activity"/>
    <property type="evidence" value="ECO:0007669"/>
    <property type="project" value="InterPro"/>
</dbReference>
<evidence type="ECO:0000313" key="2">
    <source>
        <dbReference type="Proteomes" id="UP000709351"/>
    </source>
</evidence>
<proteinExistence type="predicted"/>
<dbReference type="InterPro" id="IPR043751">
    <property type="entry name" value="DUF5696"/>
</dbReference>
<evidence type="ECO:0008006" key="3">
    <source>
        <dbReference type="Google" id="ProtNLM"/>
    </source>
</evidence>
<organism evidence="1 2">
    <name type="scientific">Oribacterium parvum</name>
    <dbReference type="NCBI Taxonomy" id="1501329"/>
    <lineage>
        <taxon>Bacteria</taxon>
        <taxon>Bacillati</taxon>
        <taxon>Bacillota</taxon>
        <taxon>Clostridia</taxon>
        <taxon>Lachnospirales</taxon>
        <taxon>Lachnospiraceae</taxon>
        <taxon>Oribacterium</taxon>
    </lineage>
</organism>
<dbReference type="Gene3D" id="3.20.20.80">
    <property type="entry name" value="Glycosidases"/>
    <property type="match status" value="1"/>
</dbReference>
<accession>A0A930GX26</accession>
<dbReference type="Proteomes" id="UP000709351">
    <property type="component" value="Unassembled WGS sequence"/>
</dbReference>
<protein>
    <recommendedName>
        <fullName evidence="3">Endo-alpha-N-acetylgalactosaminidase glycoside hydrolase</fullName>
    </recommendedName>
</protein>
<reference evidence="1" key="1">
    <citation type="submission" date="2020-04" db="EMBL/GenBank/DDBJ databases">
        <title>Deep metagenomics examines the oral microbiome during advanced dental caries in children, revealing novel taxa and co-occurrences with host molecules.</title>
        <authorList>
            <person name="Baker J.L."/>
            <person name="Morton J.T."/>
            <person name="Dinis M."/>
            <person name="Alvarez R."/>
            <person name="Tran N.C."/>
            <person name="Knight R."/>
            <person name="Edlund A."/>
        </authorList>
    </citation>
    <scope>NUCLEOTIDE SEQUENCE</scope>
    <source>
        <strain evidence="1">JCVI_24_bin.2</strain>
    </source>
</reference>